<comment type="caution">
    <text evidence="1">The sequence shown here is derived from an EMBL/GenBank/DDBJ whole genome shotgun (WGS) entry which is preliminary data.</text>
</comment>
<evidence type="ECO:0000313" key="1">
    <source>
        <dbReference type="EMBL" id="RNA13208.1"/>
    </source>
</evidence>
<sequence>MNRFNYINHGVTKFRLLNFLSPVCNKWTRKARKTILRMERQAIIEIDQNLKTFLNSSKFSKRSILLKSILQ</sequence>
<protein>
    <submittedName>
        <fullName evidence="1">Uncharacterized protein</fullName>
    </submittedName>
</protein>
<dbReference type="EMBL" id="REGN01005472">
    <property type="protein sequence ID" value="RNA13208.1"/>
    <property type="molecule type" value="Genomic_DNA"/>
</dbReference>
<proteinExistence type="predicted"/>
<dbReference type="Proteomes" id="UP000276133">
    <property type="component" value="Unassembled WGS sequence"/>
</dbReference>
<keyword evidence="2" id="KW-1185">Reference proteome</keyword>
<dbReference type="AlphaFoldDB" id="A0A3M7QQH1"/>
<evidence type="ECO:0000313" key="2">
    <source>
        <dbReference type="Proteomes" id="UP000276133"/>
    </source>
</evidence>
<accession>A0A3M7QQH1</accession>
<organism evidence="1 2">
    <name type="scientific">Brachionus plicatilis</name>
    <name type="common">Marine rotifer</name>
    <name type="synonym">Brachionus muelleri</name>
    <dbReference type="NCBI Taxonomy" id="10195"/>
    <lineage>
        <taxon>Eukaryota</taxon>
        <taxon>Metazoa</taxon>
        <taxon>Spiralia</taxon>
        <taxon>Gnathifera</taxon>
        <taxon>Rotifera</taxon>
        <taxon>Eurotatoria</taxon>
        <taxon>Monogononta</taxon>
        <taxon>Pseudotrocha</taxon>
        <taxon>Ploima</taxon>
        <taxon>Brachionidae</taxon>
        <taxon>Brachionus</taxon>
    </lineage>
</organism>
<reference evidence="1 2" key="1">
    <citation type="journal article" date="2018" name="Sci. Rep.">
        <title>Genomic signatures of local adaptation to the degree of environmental predictability in rotifers.</title>
        <authorList>
            <person name="Franch-Gras L."/>
            <person name="Hahn C."/>
            <person name="Garcia-Roger E.M."/>
            <person name="Carmona M.J."/>
            <person name="Serra M."/>
            <person name="Gomez A."/>
        </authorList>
    </citation>
    <scope>NUCLEOTIDE SEQUENCE [LARGE SCALE GENOMIC DNA]</scope>
    <source>
        <strain evidence="1">HYR1</strain>
    </source>
</reference>
<gene>
    <name evidence="1" type="ORF">BpHYR1_038809</name>
</gene>
<name>A0A3M7QQH1_BRAPC</name>